<dbReference type="InterPro" id="IPR003995">
    <property type="entry name" value="RTX_toxin_determinant-A"/>
</dbReference>
<comment type="caution">
    <text evidence="4">The sequence shown here is derived from an EMBL/GenBank/DDBJ whole genome shotgun (WGS) entry which is preliminary data.</text>
</comment>
<feature type="coiled-coil region" evidence="2">
    <location>
        <begin position="299"/>
        <end position="512"/>
    </location>
</feature>
<dbReference type="GO" id="GO:0005509">
    <property type="term" value="F:calcium ion binding"/>
    <property type="evidence" value="ECO:0007669"/>
    <property type="project" value="InterPro"/>
</dbReference>
<dbReference type="OrthoDB" id="881221at2"/>
<accession>E3BKQ9</accession>
<organism evidence="4 5">
    <name type="scientific">Vibrio caribbeanicus ATCC BAA-2122</name>
    <dbReference type="NCBI Taxonomy" id="796620"/>
    <lineage>
        <taxon>Bacteria</taxon>
        <taxon>Pseudomonadati</taxon>
        <taxon>Pseudomonadota</taxon>
        <taxon>Gammaproteobacteria</taxon>
        <taxon>Vibrionales</taxon>
        <taxon>Vibrionaceae</taxon>
        <taxon>Vibrio</taxon>
    </lineage>
</organism>
<feature type="coiled-coil region" evidence="2">
    <location>
        <begin position="573"/>
        <end position="610"/>
    </location>
</feature>
<dbReference type="InterPro" id="IPR018504">
    <property type="entry name" value="RTX_pore_form"/>
</dbReference>
<dbReference type="Proteomes" id="UP000002943">
    <property type="component" value="Unassembled WGS sequence"/>
</dbReference>
<evidence type="ECO:0000313" key="4">
    <source>
        <dbReference type="EMBL" id="EFP96253.1"/>
    </source>
</evidence>
<evidence type="ECO:0000256" key="2">
    <source>
        <dbReference type="SAM" id="Coils"/>
    </source>
</evidence>
<dbReference type="PRINTS" id="PR00313">
    <property type="entry name" value="CABNDNGRPT"/>
</dbReference>
<sequence length="1590" mass="172365">MTTPITDAKETLSSADFGQFLADLKHQINSKSIDANIFDIESLKKQIATIEKKLVSQSETGISLEEVLVELYASQADEIVHASQDIFGVPPQNENEVEWSLAWKAKTASMINSVDKLENNTAYFGHMVKKNWGDLKASDFFADKDTGKNNTSDIENTNWTKYLSDGELLDVAKGKSQVDIYRKELITNLALIENGRALGQLIGKKGIFGEDDAAMAEFAFTAIKSALQVPQLAIAEFEKNQSKDSFAALAKTEFKDANVQSQIRELLTNSTLDQEVVNLKFTGHEGRPGKEDQLVDNFKSKLTEFKSKLDDKLTALEEELKGLEAENSEKKVLFEASEKASELANDKLSAAEVLLASKVQTLSDAKQEVNSAKEKVASSKAEKNKYTSEKEIKESHLKQLELEKAEGNKSVAAFENAINNNKVKTEELDAAIASERVKLEQLNANLSEKEDKNKPIVIKLKEQVDKEKIDIANAKQKIESLTSERSALQSEASEIRTKKLQLEQKIETLASDIAKGKGHLEQLDSQLINSKNQLAIDTQELELKQGYLNVAQSDFDAVNADVISKQAEATSKKETLRQDSEAYEASQQELNTQKENKTSLETDIETIKTEHLDKFDKWSKAADLSDAGMRALSIGNNIASAVKWHSKDVDENDHAGQVAQATSLASTYMGLVQDGMDGFVELSKFFDATKGMKNLHAGTGAGSAIVGVGPQIASLVQAVLNVKDAPDEYKAHYIGEAVMQGANLAMGLTVGVLTAKAAITGTTVSSAVPVLGIVASLASAINPVQWAAFEQSKDHINDVDAKTDESSDAYETSAQYLTELLEDIHGTEVGFYSASTAVGVLGGIGTTAAAATGVGAPVALVIAGITAGLQGMLEGLKQVHLDNVAEDMAEKIRAFNEGVAGFFDQSFEHSTDKALSDFVDDAKHFIEKGYDSVSGLGSVQMTASDLELAGLSGVGGELKQTQKHFSGFIEKADLETGEWNREEIKIDASQGVIERTNVNGAATGKDNMLTFVTPMAAAGNENISTEHVSKNRYETTINISNLKGWTIKDGGDNTTFDLDNIVTKAQSFRAQKELIDIPLSIEANAGDDNFLMSDITGRITETDRTGIFDGGSGKDSATYANLKHLEQGIEVSVNQYGNIQVAKTIDSDARIYLDKIGEYEVSKGKKTELVEYRYIESGKLGESVILYDEFKNIELLAGSDLDDNFDITNYNGAFLVAGRDGDDSFTLAQEHAALGGKGDDTFTLVGDIELPQNDENTLPKFAEVVGGEGNDKIVLSHSWSEQAFKFGALYAVAEEFLTQNEGLRKNLLPSANGTEKMEDVTVALIANMLGKENDVSSSFLAFSEIEEIQWDTTAIHDVLGKAIESKVELADYDLAARAFLNRSTEGGYQGLVTYDFSSQQKEGLEIRGTANNDGIIGSANSDLIFGGEGSDKLNGSGGTNVLIGGSGADEFVFDFSESSEDSVKLIDFNLDSETEDFGAQALNDVFTFNLGSKVFEHIQIFSSAGQQSKDLKFGIGGSTVTIENFYTEGYEGNGSVGSANQLFVFNSDVSQTETYGYSELDQIFGNSYTEFLRTEQGSQFEEGTSYYAIA</sequence>
<keyword evidence="5" id="KW-1185">Reference proteome</keyword>
<protein>
    <submittedName>
        <fullName evidence="4">Bifunctional hemolysin-adenylate cyclase</fullName>
    </submittedName>
</protein>
<reference evidence="4 5" key="1">
    <citation type="journal article" date="2012" name="Int. J. Syst. Evol. Microbiol.">
        <title>Vibrio caribbeanicus sp. nov., isolated from the marine sponge Scleritoderma cyanea.</title>
        <authorList>
            <person name="Hoffmann M."/>
            <person name="Monday S.R."/>
            <person name="Allard M.W."/>
            <person name="Strain E.A."/>
            <person name="Whittaker P."/>
            <person name="Naum M."/>
            <person name="McCarthy P.J."/>
            <person name="Lopez J.V."/>
            <person name="Fischer M."/>
            <person name="Brown E.W."/>
        </authorList>
    </citation>
    <scope>NUCLEOTIDE SEQUENCE [LARGE SCALE GENOMIC DNA]</scope>
    <source>
        <strain evidence="4 5">ATCC BAA-2122</strain>
    </source>
</reference>
<evidence type="ECO:0000313" key="5">
    <source>
        <dbReference type="Proteomes" id="UP000002943"/>
    </source>
</evidence>
<name>E3BKQ9_9VIBR</name>
<feature type="domain" description="RTX pore-forming" evidence="3">
    <location>
        <begin position="744"/>
        <end position="1065"/>
    </location>
</feature>
<gene>
    <name evidence="4" type="ORF">VIBC2010_11829</name>
</gene>
<dbReference type="GO" id="GO:0005576">
    <property type="term" value="C:extracellular region"/>
    <property type="evidence" value="ECO:0007669"/>
    <property type="project" value="InterPro"/>
</dbReference>
<dbReference type="eggNOG" id="COG2931">
    <property type="taxonomic scope" value="Bacteria"/>
</dbReference>
<dbReference type="EMBL" id="AEIU01000075">
    <property type="protein sequence ID" value="EFP96253.1"/>
    <property type="molecule type" value="Genomic_DNA"/>
</dbReference>
<dbReference type="Gene3D" id="2.150.10.10">
    <property type="entry name" value="Serralysin-like metalloprotease, C-terminal"/>
    <property type="match status" value="1"/>
</dbReference>
<proteinExistence type="inferred from homology"/>
<dbReference type="GO" id="GO:0015267">
    <property type="term" value="F:channel activity"/>
    <property type="evidence" value="ECO:0007669"/>
    <property type="project" value="InterPro"/>
</dbReference>
<dbReference type="STRING" id="796620.VIBC2010_11829"/>
<dbReference type="InterPro" id="IPR011049">
    <property type="entry name" value="Serralysin-like_metalloprot_C"/>
</dbReference>
<dbReference type="PRINTS" id="PR01488">
    <property type="entry name" value="RTXTOXINA"/>
</dbReference>
<comment type="similarity">
    <text evidence="1">Belongs to the RTX prokaryotic toxin (TC 1.C.11) family.</text>
</comment>
<dbReference type="RefSeq" id="WP_009601635.1">
    <property type="nucleotide sequence ID" value="NZ_AEIU01000075.1"/>
</dbReference>
<evidence type="ECO:0000259" key="3">
    <source>
        <dbReference type="Pfam" id="PF02382"/>
    </source>
</evidence>
<dbReference type="Pfam" id="PF02382">
    <property type="entry name" value="RTX"/>
    <property type="match status" value="1"/>
</dbReference>
<keyword evidence="2" id="KW-0175">Coiled coil</keyword>
<dbReference type="SUPFAM" id="SSF51120">
    <property type="entry name" value="beta-Roll"/>
    <property type="match status" value="1"/>
</dbReference>
<evidence type="ECO:0000256" key="1">
    <source>
        <dbReference type="ARBA" id="ARBA00005918"/>
    </source>
</evidence>